<comment type="caution">
    <text evidence="2">The sequence shown here is derived from an EMBL/GenBank/DDBJ whole genome shotgun (WGS) entry which is preliminary data.</text>
</comment>
<feature type="non-terminal residue" evidence="2">
    <location>
        <position position="227"/>
    </location>
</feature>
<feature type="domain" description="IrrE N-terminal-like" evidence="1">
    <location>
        <begin position="123"/>
        <end position="211"/>
    </location>
</feature>
<dbReference type="AlphaFoldDB" id="X1H646"/>
<name>X1H646_9ZZZZ</name>
<gene>
    <name evidence="2" type="ORF">S03H2_29520</name>
</gene>
<accession>X1H646</accession>
<proteinExistence type="predicted"/>
<evidence type="ECO:0000313" key="2">
    <source>
        <dbReference type="EMBL" id="GAH49334.1"/>
    </source>
</evidence>
<dbReference type="EMBL" id="BARU01017825">
    <property type="protein sequence ID" value="GAH49334.1"/>
    <property type="molecule type" value="Genomic_DNA"/>
</dbReference>
<reference evidence="2" key="1">
    <citation type="journal article" date="2014" name="Front. Microbiol.">
        <title>High frequency of phylogenetically diverse reductive dehalogenase-homologous genes in deep subseafloor sedimentary metagenomes.</title>
        <authorList>
            <person name="Kawai M."/>
            <person name="Futagami T."/>
            <person name="Toyoda A."/>
            <person name="Takaki Y."/>
            <person name="Nishi S."/>
            <person name="Hori S."/>
            <person name="Arai W."/>
            <person name="Tsubouchi T."/>
            <person name="Morono Y."/>
            <person name="Uchiyama I."/>
            <person name="Ito T."/>
            <person name="Fujiyama A."/>
            <person name="Inagaki F."/>
            <person name="Takami H."/>
        </authorList>
    </citation>
    <scope>NUCLEOTIDE SEQUENCE</scope>
    <source>
        <strain evidence="2">Expedition CK06-06</strain>
    </source>
</reference>
<organism evidence="2">
    <name type="scientific">marine sediment metagenome</name>
    <dbReference type="NCBI Taxonomy" id="412755"/>
    <lineage>
        <taxon>unclassified sequences</taxon>
        <taxon>metagenomes</taxon>
        <taxon>ecological metagenomes</taxon>
    </lineage>
</organism>
<sequence>MKVRAKKTPKWESELWSYISSGDGVTCPLYDDCKTRQHGGWCFSDNKEMFSGLYGTHATIGSSGDDNELDVFRGLFEHNFPRKWICGRIFQLVEALANKYVKKAKLTQPPVITELFRQFDISPGIEVRPLPLKAYHGAVWQLEDGWVIHINNEDKPARQRVTLFHEAFHILAHSRATPVFRKRGIKEGLFNEMLADYFAGCILMPKGWVKEKWTEVNDLKQMAEIFQ</sequence>
<dbReference type="Pfam" id="PF06114">
    <property type="entry name" value="Peptidase_M78"/>
    <property type="match status" value="1"/>
</dbReference>
<evidence type="ECO:0000259" key="1">
    <source>
        <dbReference type="Pfam" id="PF06114"/>
    </source>
</evidence>
<protein>
    <recommendedName>
        <fullName evidence="1">IrrE N-terminal-like domain-containing protein</fullName>
    </recommendedName>
</protein>
<dbReference type="Gene3D" id="1.10.10.2910">
    <property type="match status" value="1"/>
</dbReference>
<dbReference type="InterPro" id="IPR010359">
    <property type="entry name" value="IrrE_HExxH"/>
</dbReference>